<dbReference type="CDD" id="cd00130">
    <property type="entry name" value="PAS"/>
    <property type="match status" value="2"/>
</dbReference>
<feature type="domain" description="PAS" evidence="2">
    <location>
        <begin position="198"/>
        <end position="243"/>
    </location>
</feature>
<dbReference type="InterPro" id="IPR052155">
    <property type="entry name" value="Biofilm_reg_signaling"/>
</dbReference>
<feature type="domain" description="PAC" evidence="3">
    <location>
        <begin position="394"/>
        <end position="446"/>
    </location>
</feature>
<dbReference type="Pfam" id="PF08448">
    <property type="entry name" value="PAS_4"/>
    <property type="match status" value="1"/>
</dbReference>
<comment type="caution">
    <text evidence="6">The sequence shown here is derived from an EMBL/GenBank/DDBJ whole genome shotgun (WGS) entry which is preliminary data.</text>
</comment>
<dbReference type="SMART" id="SM00086">
    <property type="entry name" value="PAC"/>
    <property type="match status" value="2"/>
</dbReference>
<gene>
    <name evidence="6" type="ORF">BWK72_10920</name>
</gene>
<evidence type="ECO:0000313" key="6">
    <source>
        <dbReference type="EMBL" id="OQW87821.1"/>
    </source>
</evidence>
<evidence type="ECO:0000313" key="7">
    <source>
        <dbReference type="Proteomes" id="UP000192505"/>
    </source>
</evidence>
<dbReference type="InterPro" id="IPR043128">
    <property type="entry name" value="Rev_trsase/Diguanyl_cyclase"/>
</dbReference>
<evidence type="ECO:0000256" key="1">
    <source>
        <dbReference type="SAM" id="Coils"/>
    </source>
</evidence>
<dbReference type="SMART" id="SM00091">
    <property type="entry name" value="PAS"/>
    <property type="match status" value="3"/>
</dbReference>
<dbReference type="PANTHER" id="PTHR44757">
    <property type="entry name" value="DIGUANYLATE CYCLASE DGCP"/>
    <property type="match status" value="1"/>
</dbReference>
<feature type="coiled-coil region" evidence="1">
    <location>
        <begin position="9"/>
        <end position="78"/>
    </location>
</feature>
<dbReference type="Pfam" id="PF00990">
    <property type="entry name" value="GGDEF"/>
    <property type="match status" value="1"/>
</dbReference>
<organism evidence="6 7">
    <name type="scientific">Rhodoferax ferrireducens</name>
    <dbReference type="NCBI Taxonomy" id="192843"/>
    <lineage>
        <taxon>Bacteria</taxon>
        <taxon>Pseudomonadati</taxon>
        <taxon>Pseudomonadota</taxon>
        <taxon>Betaproteobacteria</taxon>
        <taxon>Burkholderiales</taxon>
        <taxon>Comamonadaceae</taxon>
        <taxon>Rhodoferax</taxon>
    </lineage>
</organism>
<dbReference type="PROSITE" id="PS50113">
    <property type="entry name" value="PAC"/>
    <property type="match status" value="1"/>
</dbReference>
<dbReference type="NCBIfam" id="TIGR00229">
    <property type="entry name" value="sensory_box"/>
    <property type="match status" value="1"/>
</dbReference>
<evidence type="ECO:0000259" key="3">
    <source>
        <dbReference type="PROSITE" id="PS50113"/>
    </source>
</evidence>
<dbReference type="InterPro" id="IPR035919">
    <property type="entry name" value="EAL_sf"/>
</dbReference>
<dbReference type="FunFam" id="3.30.70.270:FF:000001">
    <property type="entry name" value="Diguanylate cyclase domain protein"/>
    <property type="match status" value="1"/>
</dbReference>
<dbReference type="SUPFAM" id="SSF55785">
    <property type="entry name" value="PYP-like sensor domain (PAS domain)"/>
    <property type="match status" value="3"/>
</dbReference>
<dbReference type="PROSITE" id="PS50112">
    <property type="entry name" value="PAS"/>
    <property type="match status" value="2"/>
</dbReference>
<dbReference type="PANTHER" id="PTHR44757:SF2">
    <property type="entry name" value="BIOFILM ARCHITECTURE MAINTENANCE PROTEIN MBAA"/>
    <property type="match status" value="1"/>
</dbReference>
<feature type="domain" description="PAS" evidence="2">
    <location>
        <begin position="331"/>
        <end position="367"/>
    </location>
</feature>
<dbReference type="Pfam" id="PF13426">
    <property type="entry name" value="PAS_9"/>
    <property type="match status" value="1"/>
</dbReference>
<dbReference type="InterPro" id="IPR029787">
    <property type="entry name" value="Nucleotide_cyclase"/>
</dbReference>
<dbReference type="CDD" id="cd01948">
    <property type="entry name" value="EAL"/>
    <property type="match status" value="1"/>
</dbReference>
<dbReference type="PROSITE" id="PS50883">
    <property type="entry name" value="EAL"/>
    <property type="match status" value="1"/>
</dbReference>
<evidence type="ECO:0000259" key="4">
    <source>
        <dbReference type="PROSITE" id="PS50883"/>
    </source>
</evidence>
<protein>
    <recommendedName>
        <fullName evidence="8">Diguanylate cyclase/phosphodiesterase with PAS/PAC sensor(S)</fullName>
    </recommendedName>
</protein>
<reference evidence="6 7" key="1">
    <citation type="submission" date="2017-01" db="EMBL/GenBank/DDBJ databases">
        <title>Novel large sulfur bacteria in the metagenomes of groundwater-fed chemosynthetic microbial mats in the Lake Huron basin.</title>
        <authorList>
            <person name="Sharrar A.M."/>
            <person name="Flood B.E."/>
            <person name="Bailey J.V."/>
            <person name="Jones D.S."/>
            <person name="Biddanda B."/>
            <person name="Ruberg S.A."/>
            <person name="Marcus D.N."/>
            <person name="Dick G.J."/>
        </authorList>
    </citation>
    <scope>NUCLEOTIDE SEQUENCE [LARGE SCALE GENOMIC DNA]</scope>
    <source>
        <strain evidence="6">A7</strain>
    </source>
</reference>
<dbReference type="InterPro" id="IPR000014">
    <property type="entry name" value="PAS"/>
</dbReference>
<dbReference type="CDD" id="cd01949">
    <property type="entry name" value="GGDEF"/>
    <property type="match status" value="1"/>
</dbReference>
<dbReference type="InterPro" id="IPR000700">
    <property type="entry name" value="PAS-assoc_C"/>
</dbReference>
<sequence>MNVLLQEPVQKKTERLQVLKARAQAVLNQYQDSEALNRSEALEVTKLLEDLRIYQVELELQNDELRAAQMTADQAQRSYRTLFDQMPLPALVLDARGMVDESNEMAFKLLGVRDRFASFDARFWRRLSKPDRARLHVALRDVMPGERQLLERVALLTEGAPTRVFDTHLIGLSIDYKLDRRVLLLLVDRSVEQERERERRLYNALLDATDNMIFATDDEGCMLMANQAMLNFVQRPREQVLGQRRESFMSLRDAILNNEADQKVMQTHLSSTVEQLVHTLPGHAPVDFLTHRFALLDGNGRAYGVGGISTDVSALKIQQQQILLSESVFLSSDEGIIITDSQANIIRVNPAFTRMTGFSSEAVLGQNTRILKSGRHSVSFYEGLWKSLVQTRHWAGEINNRRADGTFFTVWANINAVFDAHGKVLHYIGLQSDVTELHEAQLALQRQASYDSLTGLPNRNLFNDRIAQLVAHAMRKQSVFSLLFIDLDHFKEVNDTLGHLVGDILLRTVSERLQQGVRNEDTVARMGGDEFVVLLPGADRSGAQASALALLNRLREPVMLAGAGSYRPMASMGSAVYPEDGKTPDALLRSADMAMYRAKLAGRNRMLSYTPDMGTSTDLAFTIQTELARGLAEQQFRVFFQPKCRLDTGELVGAEALVRWERPGHGLTLPGMFIGVAEKSGLLLELDHWVMQDALRQLGEWHQAGLWMAPMRLAINQNVADLQKPDLLAQISTMLQENQLSAHLLELEITEDALLEHTPEQMARLQALRDMGVSVAIDDFGTGYSSLSYLRLLPVSVIKIDQSFVASMLADDNDAVLVRTIIDMAHDLGHSLVAEGVETPLQRERLNLLGAEVGQGYLFGYPVCAEEFAARWLRGAATQ</sequence>
<dbReference type="PROSITE" id="PS50887">
    <property type="entry name" value="GGDEF"/>
    <property type="match status" value="1"/>
</dbReference>
<dbReference type="SUPFAM" id="SSF55073">
    <property type="entry name" value="Nucleotide cyclase"/>
    <property type="match status" value="1"/>
</dbReference>
<dbReference type="InterPro" id="IPR001610">
    <property type="entry name" value="PAC"/>
</dbReference>
<feature type="domain" description="EAL" evidence="4">
    <location>
        <begin position="620"/>
        <end position="876"/>
    </location>
</feature>
<dbReference type="NCBIfam" id="TIGR00254">
    <property type="entry name" value="GGDEF"/>
    <property type="match status" value="1"/>
</dbReference>
<proteinExistence type="predicted"/>
<dbReference type="AlphaFoldDB" id="A0A1W9KTM7"/>
<dbReference type="InterPro" id="IPR013656">
    <property type="entry name" value="PAS_4"/>
</dbReference>
<dbReference type="SMART" id="SM00052">
    <property type="entry name" value="EAL"/>
    <property type="match status" value="1"/>
</dbReference>
<dbReference type="Gene3D" id="3.30.450.20">
    <property type="entry name" value="PAS domain"/>
    <property type="match status" value="2"/>
</dbReference>
<evidence type="ECO:0000259" key="5">
    <source>
        <dbReference type="PROSITE" id="PS50887"/>
    </source>
</evidence>
<accession>A0A1W9KTM7</accession>
<dbReference type="EMBL" id="MTEI01000006">
    <property type="protein sequence ID" value="OQW87821.1"/>
    <property type="molecule type" value="Genomic_DNA"/>
</dbReference>
<evidence type="ECO:0008006" key="8">
    <source>
        <dbReference type="Google" id="ProtNLM"/>
    </source>
</evidence>
<feature type="domain" description="GGDEF" evidence="5">
    <location>
        <begin position="478"/>
        <end position="611"/>
    </location>
</feature>
<dbReference type="GO" id="GO:0003824">
    <property type="term" value="F:catalytic activity"/>
    <property type="evidence" value="ECO:0007669"/>
    <property type="project" value="UniProtKB-ARBA"/>
</dbReference>
<dbReference type="InterPro" id="IPR001633">
    <property type="entry name" value="EAL_dom"/>
</dbReference>
<dbReference type="Proteomes" id="UP000192505">
    <property type="component" value="Unassembled WGS sequence"/>
</dbReference>
<dbReference type="InterPro" id="IPR035965">
    <property type="entry name" value="PAS-like_dom_sf"/>
</dbReference>
<dbReference type="Gene3D" id="3.20.20.450">
    <property type="entry name" value="EAL domain"/>
    <property type="match status" value="1"/>
</dbReference>
<dbReference type="SUPFAM" id="SSF141868">
    <property type="entry name" value="EAL domain-like"/>
    <property type="match status" value="1"/>
</dbReference>
<name>A0A1W9KTM7_9BURK</name>
<keyword evidence="1" id="KW-0175">Coiled coil</keyword>
<dbReference type="Gene3D" id="3.30.70.270">
    <property type="match status" value="1"/>
</dbReference>
<dbReference type="SMART" id="SM00267">
    <property type="entry name" value="GGDEF"/>
    <property type="match status" value="1"/>
</dbReference>
<dbReference type="Pfam" id="PF00563">
    <property type="entry name" value="EAL"/>
    <property type="match status" value="1"/>
</dbReference>
<dbReference type="Pfam" id="PF13188">
    <property type="entry name" value="PAS_8"/>
    <property type="match status" value="1"/>
</dbReference>
<dbReference type="InterPro" id="IPR000160">
    <property type="entry name" value="GGDEF_dom"/>
</dbReference>
<evidence type="ECO:0000259" key="2">
    <source>
        <dbReference type="PROSITE" id="PS50112"/>
    </source>
</evidence>